<evidence type="ECO:0000313" key="9">
    <source>
        <dbReference type="Proteomes" id="UP000243778"/>
    </source>
</evidence>
<dbReference type="Pfam" id="PF00255">
    <property type="entry name" value="GSHPx"/>
    <property type="match status" value="1"/>
</dbReference>
<protein>
    <recommendedName>
        <fullName evidence="5">Glutathione peroxidase</fullName>
    </recommendedName>
</protein>
<dbReference type="PROSITE" id="PS00460">
    <property type="entry name" value="GLUTATHIONE_PEROXID_1"/>
    <property type="match status" value="1"/>
</dbReference>
<dbReference type="InterPro" id="IPR029759">
    <property type="entry name" value="GPX_AS"/>
</dbReference>
<organism evidence="8 9">
    <name type="scientific">Pseudomonas kuykendallii</name>
    <dbReference type="NCBI Taxonomy" id="1007099"/>
    <lineage>
        <taxon>Bacteria</taxon>
        <taxon>Pseudomonadati</taxon>
        <taxon>Pseudomonadota</taxon>
        <taxon>Gammaproteobacteria</taxon>
        <taxon>Pseudomonadales</taxon>
        <taxon>Pseudomonadaceae</taxon>
        <taxon>Pseudomonas</taxon>
    </lineage>
</organism>
<proteinExistence type="inferred from homology"/>
<dbReference type="InterPro" id="IPR000889">
    <property type="entry name" value="Glutathione_peroxidase"/>
</dbReference>
<gene>
    <name evidence="8" type="ORF">SAMN05216287_2153</name>
</gene>
<keyword evidence="3 5" id="KW-0560">Oxidoreductase</keyword>
<dbReference type="GO" id="GO:0034599">
    <property type="term" value="P:cellular response to oxidative stress"/>
    <property type="evidence" value="ECO:0007669"/>
    <property type="project" value="TreeGrafter"/>
</dbReference>
<sequence length="186" mass="20445">MTLSRFLPLALLTSLASPMLFAADCPPLLQHELPKLRSKDTLDLCQFSGKALVVVNTASHCGFTPQFKGLEALYQRYKGDGLEMLGVPSDDFFQEDDDAAETAKVCYQNYGVTFAMTQTQPVRGSDATPLFRELAAQAEGQAPRWNFYKYVVDRQGKVVGVFNSKTKPDDPALVEAVQKALSSKAD</sequence>
<dbReference type="GO" id="GO:0004601">
    <property type="term" value="F:peroxidase activity"/>
    <property type="evidence" value="ECO:0007669"/>
    <property type="project" value="UniProtKB-KW"/>
</dbReference>
<accession>A0A1H2Z544</accession>
<dbReference type="PANTHER" id="PTHR11592:SF44">
    <property type="entry name" value="GLUTATHIONE PEROXIDASE"/>
    <property type="match status" value="1"/>
</dbReference>
<keyword evidence="6" id="KW-0732">Signal</keyword>
<evidence type="ECO:0000256" key="6">
    <source>
        <dbReference type="SAM" id="SignalP"/>
    </source>
</evidence>
<dbReference type="STRING" id="1007099.SAMN05216287_2153"/>
<reference evidence="9" key="1">
    <citation type="submission" date="2016-10" db="EMBL/GenBank/DDBJ databases">
        <authorList>
            <person name="Varghese N."/>
            <person name="Submissions S."/>
        </authorList>
    </citation>
    <scope>NUCLEOTIDE SEQUENCE [LARGE SCALE GENOMIC DNA]</scope>
    <source>
        <strain evidence="9">NRRL B-59562</strain>
    </source>
</reference>
<evidence type="ECO:0000256" key="3">
    <source>
        <dbReference type="ARBA" id="ARBA00023002"/>
    </source>
</evidence>
<dbReference type="OrthoDB" id="9785502at2"/>
<feature type="signal peptide" evidence="6">
    <location>
        <begin position="1"/>
        <end position="22"/>
    </location>
</feature>
<comment type="similarity">
    <text evidence="1 5">Belongs to the glutathione peroxidase family.</text>
</comment>
<feature type="chain" id="PRO_5017324502" description="Glutathione peroxidase" evidence="6">
    <location>
        <begin position="23"/>
        <end position="186"/>
    </location>
</feature>
<evidence type="ECO:0000256" key="5">
    <source>
        <dbReference type="RuleBase" id="RU000499"/>
    </source>
</evidence>
<dbReference type="PROSITE" id="PS51355">
    <property type="entry name" value="GLUTATHIONE_PEROXID_3"/>
    <property type="match status" value="1"/>
</dbReference>
<dbReference type="InterPro" id="IPR036249">
    <property type="entry name" value="Thioredoxin-like_sf"/>
</dbReference>
<dbReference type="AlphaFoldDB" id="A0A1H2Z544"/>
<feature type="domain" description="Thioredoxin" evidence="7">
    <location>
        <begin position="27"/>
        <end position="182"/>
    </location>
</feature>
<dbReference type="PIRSF" id="PIRSF000303">
    <property type="entry name" value="Glutathion_perox"/>
    <property type="match status" value="1"/>
</dbReference>
<dbReference type="InterPro" id="IPR013766">
    <property type="entry name" value="Thioredoxin_domain"/>
</dbReference>
<dbReference type="Proteomes" id="UP000243778">
    <property type="component" value="Unassembled WGS sequence"/>
</dbReference>
<dbReference type="Gene3D" id="3.40.30.10">
    <property type="entry name" value="Glutaredoxin"/>
    <property type="match status" value="1"/>
</dbReference>
<keyword evidence="2 5" id="KW-0575">Peroxidase</keyword>
<dbReference type="EMBL" id="FNNU01000003">
    <property type="protein sequence ID" value="SDX11919.1"/>
    <property type="molecule type" value="Genomic_DNA"/>
</dbReference>
<dbReference type="PROSITE" id="PS51352">
    <property type="entry name" value="THIOREDOXIN_2"/>
    <property type="match status" value="1"/>
</dbReference>
<dbReference type="SUPFAM" id="SSF52833">
    <property type="entry name" value="Thioredoxin-like"/>
    <property type="match status" value="1"/>
</dbReference>
<evidence type="ECO:0000256" key="4">
    <source>
        <dbReference type="PIRSR" id="PIRSR000303-1"/>
    </source>
</evidence>
<evidence type="ECO:0000256" key="1">
    <source>
        <dbReference type="ARBA" id="ARBA00006926"/>
    </source>
</evidence>
<name>A0A1H2Z544_9PSED</name>
<dbReference type="CDD" id="cd00340">
    <property type="entry name" value="GSH_Peroxidase"/>
    <property type="match status" value="1"/>
</dbReference>
<evidence type="ECO:0000259" key="7">
    <source>
        <dbReference type="PROSITE" id="PS51352"/>
    </source>
</evidence>
<keyword evidence="9" id="KW-1185">Reference proteome</keyword>
<evidence type="ECO:0000256" key="2">
    <source>
        <dbReference type="ARBA" id="ARBA00022559"/>
    </source>
</evidence>
<evidence type="ECO:0000313" key="8">
    <source>
        <dbReference type="EMBL" id="SDX11919.1"/>
    </source>
</evidence>
<dbReference type="PRINTS" id="PR01011">
    <property type="entry name" value="GLUTPROXDASE"/>
</dbReference>
<dbReference type="PANTHER" id="PTHR11592">
    <property type="entry name" value="GLUTATHIONE PEROXIDASE"/>
    <property type="match status" value="1"/>
</dbReference>
<feature type="active site" evidence="4">
    <location>
        <position position="61"/>
    </location>
</feature>